<dbReference type="EMBL" id="JACIEI010000018">
    <property type="protein sequence ID" value="MBB3995694.1"/>
    <property type="molecule type" value="Genomic_DNA"/>
</dbReference>
<sequence length="155" mass="17312">MLNGRTQRLALLAMTLFAVIITLFAGPALAQVRATNRLIIKHDYGGSIGQRQHELRSLRRERKRVEIHGTCNSACTMYLGLPTVCVSPSASFGFHGPKGVNGPLPPDAFEHWSRVMSQGLPPSLERWFMQQARYVRSGFLRISGKQLINMGYARC</sequence>
<evidence type="ECO:0000313" key="2">
    <source>
        <dbReference type="Proteomes" id="UP000530268"/>
    </source>
</evidence>
<proteinExistence type="predicted"/>
<organism evidence="1 2">
    <name type="scientific">Sulfitobacter undariae</name>
    <dbReference type="NCBI Taxonomy" id="1563671"/>
    <lineage>
        <taxon>Bacteria</taxon>
        <taxon>Pseudomonadati</taxon>
        <taxon>Pseudomonadota</taxon>
        <taxon>Alphaproteobacteria</taxon>
        <taxon>Rhodobacterales</taxon>
        <taxon>Roseobacteraceae</taxon>
        <taxon>Sulfitobacter</taxon>
    </lineage>
</organism>
<dbReference type="Proteomes" id="UP000530268">
    <property type="component" value="Unassembled WGS sequence"/>
</dbReference>
<name>A0A7W6E7K9_9RHOB</name>
<comment type="caution">
    <text evidence="1">The sequence shown here is derived from an EMBL/GenBank/DDBJ whole genome shotgun (WGS) entry which is preliminary data.</text>
</comment>
<dbReference type="AlphaFoldDB" id="A0A7W6E7K9"/>
<accession>A0A7W6E7K9</accession>
<gene>
    <name evidence="1" type="ORF">GGR95_003358</name>
</gene>
<reference evidence="1 2" key="1">
    <citation type="submission" date="2020-08" db="EMBL/GenBank/DDBJ databases">
        <title>Genomic Encyclopedia of Type Strains, Phase IV (KMG-IV): sequencing the most valuable type-strain genomes for metagenomic binning, comparative biology and taxonomic classification.</title>
        <authorList>
            <person name="Goeker M."/>
        </authorList>
    </citation>
    <scope>NUCLEOTIDE SEQUENCE [LARGE SCALE GENOMIC DNA]</scope>
    <source>
        <strain evidence="1 2">DSM 102234</strain>
    </source>
</reference>
<protein>
    <submittedName>
        <fullName evidence="1">Uncharacterized protein</fullName>
    </submittedName>
</protein>
<keyword evidence="2" id="KW-1185">Reference proteome</keyword>
<evidence type="ECO:0000313" key="1">
    <source>
        <dbReference type="EMBL" id="MBB3995694.1"/>
    </source>
</evidence>